<accession>A0A3P7MWE8</accession>
<sequence>MLSQSKNNAEQLYENSNAKLKPNLVVPSQDDTDLSAWDSEDEMLFKQYQTPVQSRSASRRDRTHTPLIREGTEILKRLGIQCSKGKKRLWLRNWWRRLSKSFRGHFATQPLNGEE</sequence>
<name>A0A3P7MWE8_DIBLA</name>
<protein>
    <submittedName>
        <fullName evidence="2">Uncharacterized protein</fullName>
    </submittedName>
</protein>
<proteinExistence type="predicted"/>
<evidence type="ECO:0000256" key="1">
    <source>
        <dbReference type="SAM" id="MobiDB-lite"/>
    </source>
</evidence>
<feature type="compositionally biased region" description="Polar residues" evidence="1">
    <location>
        <begin position="1"/>
        <end position="18"/>
    </location>
</feature>
<dbReference type="EMBL" id="UYRU01077612">
    <property type="protein sequence ID" value="VDN28293.1"/>
    <property type="molecule type" value="Genomic_DNA"/>
</dbReference>
<evidence type="ECO:0000313" key="3">
    <source>
        <dbReference type="Proteomes" id="UP000281553"/>
    </source>
</evidence>
<keyword evidence="3" id="KW-1185">Reference proteome</keyword>
<dbReference type="AlphaFoldDB" id="A0A3P7MWE8"/>
<dbReference type="Proteomes" id="UP000281553">
    <property type="component" value="Unassembled WGS sequence"/>
</dbReference>
<evidence type="ECO:0000313" key="2">
    <source>
        <dbReference type="EMBL" id="VDN28293.1"/>
    </source>
</evidence>
<organism evidence="2 3">
    <name type="scientific">Dibothriocephalus latus</name>
    <name type="common">Fish tapeworm</name>
    <name type="synonym">Diphyllobothrium latum</name>
    <dbReference type="NCBI Taxonomy" id="60516"/>
    <lineage>
        <taxon>Eukaryota</taxon>
        <taxon>Metazoa</taxon>
        <taxon>Spiralia</taxon>
        <taxon>Lophotrochozoa</taxon>
        <taxon>Platyhelminthes</taxon>
        <taxon>Cestoda</taxon>
        <taxon>Eucestoda</taxon>
        <taxon>Diphyllobothriidea</taxon>
        <taxon>Diphyllobothriidae</taxon>
        <taxon>Dibothriocephalus</taxon>
    </lineage>
</organism>
<gene>
    <name evidence="2" type="ORF">DILT_LOCUS15155</name>
</gene>
<reference evidence="2 3" key="1">
    <citation type="submission" date="2018-11" db="EMBL/GenBank/DDBJ databases">
        <authorList>
            <consortium name="Pathogen Informatics"/>
        </authorList>
    </citation>
    <scope>NUCLEOTIDE SEQUENCE [LARGE SCALE GENOMIC DNA]</scope>
</reference>
<feature type="region of interest" description="Disordered" evidence="1">
    <location>
        <begin position="1"/>
        <end position="26"/>
    </location>
</feature>